<feature type="repeat" description="WD" evidence="3">
    <location>
        <begin position="116"/>
        <end position="140"/>
    </location>
</feature>
<sequence length="347" mass="37833">MSDPSGPPSSSDPSVTSPFDDFHQDVGSSLPAQEAMSGPPVTPISTPPGAFPQNLIGLIGDDHPPEFKKEGDDWVALFNPSNREGSNVNLLHTLEHSSVLEDEAADREGSLYLRGVCFSPDGKYLATGAEDKLIKVWNIEMKTIRNIFEGHTQEVYSIDYSSDGQLIVSGSGDKTVRVWNMEDGTSKLFTTHEDNAGVTSVRFSSDGRYVAAGYMDDHVRIWEVATGQLVERLRSHQDCIYSVAFTPGDKGLVSGSLDNTLKHWDVSNLSHSGNNNEARESPCTMTFVGHKDFVLSVAVSRDGKHIASSSKDRGVIFWDPRDATAQCLLRGHKNSGMLAPYYSGVHV</sequence>
<dbReference type="PROSITE" id="PS00678">
    <property type="entry name" value="WD_REPEATS_1"/>
    <property type="match status" value="3"/>
</dbReference>
<dbReference type="InterPro" id="IPR001680">
    <property type="entry name" value="WD40_rpt"/>
</dbReference>
<accession>A0ABR3A3G4</accession>
<dbReference type="PROSITE" id="PS50294">
    <property type="entry name" value="WD_REPEATS_REGION"/>
    <property type="match status" value="5"/>
</dbReference>
<dbReference type="PANTHER" id="PTHR19848">
    <property type="entry name" value="WD40 REPEAT PROTEIN"/>
    <property type="match status" value="1"/>
</dbReference>
<dbReference type="InterPro" id="IPR020472">
    <property type="entry name" value="WD40_PAC1"/>
</dbReference>
<feature type="repeat" description="WD" evidence="3">
    <location>
        <begin position="191"/>
        <end position="232"/>
    </location>
</feature>
<dbReference type="InterPro" id="IPR036322">
    <property type="entry name" value="WD40_repeat_dom_sf"/>
</dbReference>
<keyword evidence="2" id="KW-0677">Repeat</keyword>
<comment type="caution">
    <text evidence="5">The sequence shown here is derived from an EMBL/GenBank/DDBJ whole genome shotgun (WGS) entry which is preliminary data.</text>
</comment>
<dbReference type="SUPFAM" id="SSF50978">
    <property type="entry name" value="WD40 repeat-like"/>
    <property type="match status" value="1"/>
</dbReference>
<feature type="compositionally biased region" description="Pro residues" evidence="4">
    <location>
        <begin position="40"/>
        <end position="50"/>
    </location>
</feature>
<dbReference type="Gene3D" id="2.130.10.10">
    <property type="entry name" value="YVTN repeat-like/Quinoprotein amine dehydrogenase"/>
    <property type="match status" value="1"/>
</dbReference>
<feature type="compositionally biased region" description="Low complexity" evidence="4">
    <location>
        <begin position="1"/>
        <end position="19"/>
    </location>
</feature>
<evidence type="ECO:0000256" key="1">
    <source>
        <dbReference type="ARBA" id="ARBA00022574"/>
    </source>
</evidence>
<feature type="repeat" description="WD" evidence="3">
    <location>
        <begin position="148"/>
        <end position="189"/>
    </location>
</feature>
<reference evidence="5 6" key="1">
    <citation type="submission" date="2024-05" db="EMBL/GenBank/DDBJ databases">
        <title>A draft genome resource for the thread blight pathogen Marasmius tenuissimus strain MS-2.</title>
        <authorList>
            <person name="Yulfo-Soto G.E."/>
            <person name="Baruah I.K."/>
            <person name="Amoako-Attah I."/>
            <person name="Bukari Y."/>
            <person name="Meinhardt L.W."/>
            <person name="Bailey B.A."/>
            <person name="Cohen S.P."/>
        </authorList>
    </citation>
    <scope>NUCLEOTIDE SEQUENCE [LARGE SCALE GENOMIC DNA]</scope>
    <source>
        <strain evidence="5 6">MS-2</strain>
    </source>
</reference>
<feature type="region of interest" description="Disordered" evidence="4">
    <location>
        <begin position="1"/>
        <end position="52"/>
    </location>
</feature>
<proteinExistence type="predicted"/>
<dbReference type="SMART" id="SM00320">
    <property type="entry name" value="WD40"/>
    <property type="match status" value="5"/>
</dbReference>
<name>A0ABR3A3G4_9AGAR</name>
<dbReference type="Proteomes" id="UP001437256">
    <property type="component" value="Unassembled WGS sequence"/>
</dbReference>
<feature type="repeat" description="WD" evidence="3">
    <location>
        <begin position="233"/>
        <end position="268"/>
    </location>
</feature>
<organism evidence="5 6">
    <name type="scientific">Marasmius tenuissimus</name>
    <dbReference type="NCBI Taxonomy" id="585030"/>
    <lineage>
        <taxon>Eukaryota</taxon>
        <taxon>Fungi</taxon>
        <taxon>Dikarya</taxon>
        <taxon>Basidiomycota</taxon>
        <taxon>Agaricomycotina</taxon>
        <taxon>Agaricomycetes</taxon>
        <taxon>Agaricomycetidae</taxon>
        <taxon>Agaricales</taxon>
        <taxon>Marasmiineae</taxon>
        <taxon>Marasmiaceae</taxon>
        <taxon>Marasmius</taxon>
    </lineage>
</organism>
<protein>
    <submittedName>
        <fullName evidence="5">General transcription repressor</fullName>
    </submittedName>
</protein>
<evidence type="ECO:0000256" key="2">
    <source>
        <dbReference type="ARBA" id="ARBA00022737"/>
    </source>
</evidence>
<evidence type="ECO:0000313" key="6">
    <source>
        <dbReference type="Proteomes" id="UP001437256"/>
    </source>
</evidence>
<dbReference type="InterPro" id="IPR015943">
    <property type="entry name" value="WD40/YVTN_repeat-like_dom_sf"/>
</dbReference>
<gene>
    <name evidence="5" type="primary">TUP1_2</name>
    <name evidence="5" type="ORF">AAF712_004848</name>
</gene>
<dbReference type="CDD" id="cd00200">
    <property type="entry name" value="WD40"/>
    <property type="match status" value="1"/>
</dbReference>
<dbReference type="Pfam" id="PF00400">
    <property type="entry name" value="WD40"/>
    <property type="match status" value="5"/>
</dbReference>
<evidence type="ECO:0000256" key="3">
    <source>
        <dbReference type="PROSITE-ProRule" id="PRU00221"/>
    </source>
</evidence>
<dbReference type="PROSITE" id="PS50082">
    <property type="entry name" value="WD_REPEATS_2"/>
    <property type="match status" value="5"/>
</dbReference>
<dbReference type="PRINTS" id="PR00320">
    <property type="entry name" value="GPROTEINBRPT"/>
</dbReference>
<dbReference type="InterPro" id="IPR019775">
    <property type="entry name" value="WD40_repeat_CS"/>
</dbReference>
<dbReference type="EMBL" id="JBBXMP010000020">
    <property type="protein sequence ID" value="KAL0068188.1"/>
    <property type="molecule type" value="Genomic_DNA"/>
</dbReference>
<keyword evidence="1 3" id="KW-0853">WD repeat</keyword>
<evidence type="ECO:0000256" key="4">
    <source>
        <dbReference type="SAM" id="MobiDB-lite"/>
    </source>
</evidence>
<keyword evidence="6" id="KW-1185">Reference proteome</keyword>
<dbReference type="PANTHER" id="PTHR19848:SF8">
    <property type="entry name" value="F-BOX AND WD REPEAT DOMAIN CONTAINING 7"/>
    <property type="match status" value="1"/>
</dbReference>
<feature type="repeat" description="WD" evidence="3">
    <location>
        <begin position="287"/>
        <end position="319"/>
    </location>
</feature>
<evidence type="ECO:0000313" key="5">
    <source>
        <dbReference type="EMBL" id="KAL0068188.1"/>
    </source>
</evidence>